<proteinExistence type="predicted"/>
<dbReference type="GO" id="GO:0006508">
    <property type="term" value="P:proteolysis"/>
    <property type="evidence" value="ECO:0007669"/>
    <property type="project" value="UniProtKB-KW"/>
</dbReference>
<name>A0A6L5YD60_9BACT</name>
<dbReference type="AlphaFoldDB" id="A0A6L5YD60"/>
<evidence type="ECO:0000313" key="8">
    <source>
        <dbReference type="Proteomes" id="UP000473699"/>
    </source>
</evidence>
<keyword evidence="8" id="KW-1185">Reference proteome</keyword>
<keyword evidence="3" id="KW-0378">Hydrolase</keyword>
<dbReference type="EMBL" id="VUNH01000005">
    <property type="protein sequence ID" value="MST55507.1"/>
    <property type="molecule type" value="Genomic_DNA"/>
</dbReference>
<dbReference type="Pfam" id="PF20582">
    <property type="entry name" value="UPF0758_N"/>
    <property type="match status" value="1"/>
</dbReference>
<evidence type="ECO:0000256" key="1">
    <source>
        <dbReference type="ARBA" id="ARBA00022670"/>
    </source>
</evidence>
<protein>
    <submittedName>
        <fullName evidence="7">DNA repair protein RadC</fullName>
    </submittedName>
</protein>
<dbReference type="SUPFAM" id="SSF102712">
    <property type="entry name" value="JAB1/MPN domain"/>
    <property type="match status" value="1"/>
</dbReference>
<comment type="caution">
    <text evidence="7">The sequence shown here is derived from an EMBL/GenBank/DDBJ whole genome shotgun (WGS) entry which is preliminary data.</text>
</comment>
<dbReference type="PANTHER" id="PTHR30471">
    <property type="entry name" value="DNA REPAIR PROTEIN RADC"/>
    <property type="match status" value="1"/>
</dbReference>
<dbReference type="InterPro" id="IPR025657">
    <property type="entry name" value="RadC_JAB"/>
</dbReference>
<evidence type="ECO:0000256" key="3">
    <source>
        <dbReference type="ARBA" id="ARBA00022801"/>
    </source>
</evidence>
<dbReference type="RefSeq" id="WP_154528606.1">
    <property type="nucleotide sequence ID" value="NZ_VUNH01000005.1"/>
</dbReference>
<dbReference type="InterPro" id="IPR001405">
    <property type="entry name" value="UPF0758"/>
</dbReference>
<evidence type="ECO:0000259" key="6">
    <source>
        <dbReference type="PROSITE" id="PS50249"/>
    </source>
</evidence>
<feature type="domain" description="MPN" evidence="6">
    <location>
        <begin position="101"/>
        <end position="226"/>
    </location>
</feature>
<dbReference type="GO" id="GO:0046872">
    <property type="term" value="F:metal ion binding"/>
    <property type="evidence" value="ECO:0007669"/>
    <property type="project" value="UniProtKB-KW"/>
</dbReference>
<dbReference type="PROSITE" id="PS50249">
    <property type="entry name" value="MPN"/>
    <property type="match status" value="1"/>
</dbReference>
<organism evidence="7 8">
    <name type="scientific">Pyramidobacter porci</name>
    <dbReference type="NCBI Taxonomy" id="2605789"/>
    <lineage>
        <taxon>Bacteria</taxon>
        <taxon>Thermotogati</taxon>
        <taxon>Synergistota</taxon>
        <taxon>Synergistia</taxon>
        <taxon>Synergistales</taxon>
        <taxon>Dethiosulfovibrionaceae</taxon>
        <taxon>Pyramidobacter</taxon>
    </lineage>
</organism>
<evidence type="ECO:0000256" key="5">
    <source>
        <dbReference type="ARBA" id="ARBA00023049"/>
    </source>
</evidence>
<gene>
    <name evidence="7" type="ORF">FYJ74_05600</name>
</gene>
<keyword evidence="4" id="KW-0862">Zinc</keyword>
<keyword evidence="2" id="KW-0479">Metal-binding</keyword>
<dbReference type="InterPro" id="IPR037518">
    <property type="entry name" value="MPN"/>
</dbReference>
<keyword evidence="1" id="KW-0645">Protease</keyword>
<accession>A0A6L5YD60</accession>
<reference evidence="7 8" key="1">
    <citation type="submission" date="2019-08" db="EMBL/GenBank/DDBJ databases">
        <title>In-depth cultivation of the pig gut microbiome towards novel bacterial diversity and tailored functional studies.</title>
        <authorList>
            <person name="Wylensek D."/>
            <person name="Hitch T.C.A."/>
            <person name="Clavel T."/>
        </authorList>
    </citation>
    <scope>NUCLEOTIDE SEQUENCE [LARGE SCALE GENOMIC DNA]</scope>
    <source>
        <strain evidence="7 8">SM-530-WT-4B</strain>
    </source>
</reference>
<evidence type="ECO:0000256" key="4">
    <source>
        <dbReference type="ARBA" id="ARBA00022833"/>
    </source>
</evidence>
<dbReference type="Proteomes" id="UP000473699">
    <property type="component" value="Unassembled WGS sequence"/>
</dbReference>
<dbReference type="Pfam" id="PF04002">
    <property type="entry name" value="RadC"/>
    <property type="match status" value="1"/>
</dbReference>
<evidence type="ECO:0000256" key="2">
    <source>
        <dbReference type="ARBA" id="ARBA00022723"/>
    </source>
</evidence>
<dbReference type="PANTHER" id="PTHR30471:SF3">
    <property type="entry name" value="UPF0758 PROTEIN YEES-RELATED"/>
    <property type="match status" value="1"/>
</dbReference>
<keyword evidence="5" id="KW-0482">Metalloprotease</keyword>
<dbReference type="GO" id="GO:0008237">
    <property type="term" value="F:metallopeptidase activity"/>
    <property type="evidence" value="ECO:0007669"/>
    <property type="project" value="UniProtKB-KW"/>
</dbReference>
<dbReference type="InterPro" id="IPR046778">
    <property type="entry name" value="UPF0758_N"/>
</dbReference>
<sequence length="239" mass="26242">MALEMNASERPRERLVTRGPEALKTEELLAILFGTGREGCNVIEMSRELLNKYGSLKNLSRAHALELAGRSYPRDSVKGIGLAKAVTLLAALELGRRATSEEGRHDDLKSRLDFWTMQLSADEREFIIAIYLDRKDVPIADERLSFGGVDGAVLDAPYLMRRAVRLNCAALALVHNHPDGDLTPSDDDLFLSRSVAQMLHVLQIGYYGHYIAGGGRIRRICGDGSTGKDLVLNAAAVKP</sequence>
<dbReference type="Gene3D" id="3.40.140.10">
    <property type="entry name" value="Cytidine Deaminase, domain 2"/>
    <property type="match status" value="1"/>
</dbReference>
<evidence type="ECO:0000313" key="7">
    <source>
        <dbReference type="EMBL" id="MST55507.1"/>
    </source>
</evidence>